<dbReference type="Proteomes" id="UP000649617">
    <property type="component" value="Unassembled WGS sequence"/>
</dbReference>
<reference evidence="4" key="1">
    <citation type="submission" date="2021-02" db="EMBL/GenBank/DDBJ databases">
        <authorList>
            <person name="Dougan E. K."/>
            <person name="Rhodes N."/>
            <person name="Thang M."/>
            <person name="Chan C."/>
        </authorList>
    </citation>
    <scope>NUCLEOTIDE SEQUENCE</scope>
</reference>
<proteinExistence type="inferred from homology"/>
<dbReference type="Gene3D" id="3.40.50.12390">
    <property type="match status" value="1"/>
</dbReference>
<dbReference type="InterPro" id="IPR002999">
    <property type="entry name" value="Tudor"/>
</dbReference>
<comment type="caution">
    <text evidence="4">The sequence shown here is derived from an EMBL/GenBank/DDBJ whole genome shotgun (WGS) entry which is preliminary data.</text>
</comment>
<evidence type="ECO:0000313" key="5">
    <source>
        <dbReference type="Proteomes" id="UP000649617"/>
    </source>
</evidence>
<dbReference type="GO" id="GO:0000956">
    <property type="term" value="P:nuclear-transcribed mRNA catabolic process"/>
    <property type="evidence" value="ECO:0007669"/>
    <property type="project" value="TreeGrafter"/>
</dbReference>
<gene>
    <name evidence="4" type="primary">XRN4</name>
    <name evidence="4" type="ORF">SPIL2461_LOCUS13013</name>
</gene>
<dbReference type="InterPro" id="IPR027073">
    <property type="entry name" value="5_3_exoribonuclease"/>
</dbReference>
<dbReference type="GO" id="GO:0004534">
    <property type="term" value="F:5'-3' RNA exonuclease activity"/>
    <property type="evidence" value="ECO:0007669"/>
    <property type="project" value="TreeGrafter"/>
</dbReference>
<dbReference type="SMART" id="SM00333">
    <property type="entry name" value="TUDOR"/>
    <property type="match status" value="1"/>
</dbReference>
<dbReference type="InterPro" id="IPR004859">
    <property type="entry name" value="Xrn1_N"/>
</dbReference>
<dbReference type="GO" id="GO:0005634">
    <property type="term" value="C:nucleus"/>
    <property type="evidence" value="ECO:0007669"/>
    <property type="project" value="TreeGrafter"/>
</dbReference>
<sequence length="722" mass="79062">MGIPKYHKWLEQRYPDAFKEAHQEQADHVYVDINTMLHDCMRHATSADGFYQHLFAKLDALFRTVVPINSVYLAVDGPACCAKCLTQRQRRRAHAQKDAKSAKGKGKGKRGKWGADGASPLSNNMLTPGVPFMTSLTAALEYYAASRLYPGGCFSRCHAATVSGAQAVGEGEHKIVSQMLRNAAAATAGGSAEETHVISSGDADIFLLSLVQSTCRRVRVVSERPDEGGQGKRRRGMILQIWNAEVLSKYILSELKCPGTRSAPDEAALRRDFALLSLLGGNDYLPELKCGMGAQQLWEQYLSLRRKQFASTSLIQGSVVEEGLPLSHLEGGWAYELGERGAAFIAEPYEHFSFYLPFLSKLMTIAAGGAVAKAAVCDRTAEGVRKYLEGLLWNLEMYHHGYCGDFYYVLEKSLQSFASARVIAQYVSSLDADDIDPLAPPRSEFGPMRPISCAICVLPVQHAEQFLCPAAPMLRPMFKADHPLLGAVNSIELSEELQECKKKTAALHQQMMSLRAQGRDDSAVKAQLTIAQQRTESLKKGGSDIDLVPLWEVDAEVAEKCASKGLPELEFRLDVSLVRGDGEAFTLPAPARGMRPAQCNGVVYIEGEWPSAENEPQGASENGEVLGEEAANEEELQNDLEEVAEELEPGVVFEVGATIQAYWPEDGTYLPATITQVYDDGSFQIVWDEDGSQSDVPADYVQMLGEGTEPDEPPAKRPRVVS</sequence>
<dbReference type="Gene3D" id="2.30.30.140">
    <property type="match status" value="1"/>
</dbReference>
<organism evidence="4 5">
    <name type="scientific">Symbiodinium pilosum</name>
    <name type="common">Dinoflagellate</name>
    <dbReference type="NCBI Taxonomy" id="2952"/>
    <lineage>
        <taxon>Eukaryota</taxon>
        <taxon>Sar</taxon>
        <taxon>Alveolata</taxon>
        <taxon>Dinophyceae</taxon>
        <taxon>Suessiales</taxon>
        <taxon>Symbiodiniaceae</taxon>
        <taxon>Symbiodinium</taxon>
    </lineage>
</organism>
<evidence type="ECO:0000313" key="4">
    <source>
        <dbReference type="EMBL" id="CAE7502572.1"/>
    </source>
</evidence>
<dbReference type="PANTHER" id="PTHR12341">
    <property type="entry name" value="5'-&gt;3' EXORIBONUCLEASE"/>
    <property type="match status" value="1"/>
</dbReference>
<evidence type="ECO:0000256" key="1">
    <source>
        <dbReference type="ARBA" id="ARBA00038299"/>
    </source>
</evidence>
<dbReference type="GO" id="GO:0003723">
    <property type="term" value="F:RNA binding"/>
    <property type="evidence" value="ECO:0007669"/>
    <property type="project" value="TreeGrafter"/>
</dbReference>
<dbReference type="Pfam" id="PF03159">
    <property type="entry name" value="XRN_N"/>
    <property type="match status" value="1"/>
</dbReference>
<evidence type="ECO:0000256" key="2">
    <source>
        <dbReference type="SAM" id="MobiDB-lite"/>
    </source>
</evidence>
<name>A0A812T3G2_SYMPI</name>
<dbReference type="OrthoDB" id="372487at2759"/>
<feature type="compositionally biased region" description="Basic residues" evidence="2">
    <location>
        <begin position="102"/>
        <end position="112"/>
    </location>
</feature>
<dbReference type="AlphaFoldDB" id="A0A812T3G2"/>
<comment type="similarity">
    <text evidence="1">Belongs to the 5'-3' exonuclease family.</text>
</comment>
<dbReference type="PROSITE" id="PS50304">
    <property type="entry name" value="TUDOR"/>
    <property type="match status" value="1"/>
</dbReference>
<accession>A0A812T3G2</accession>
<dbReference type="PANTHER" id="PTHR12341:SF7">
    <property type="entry name" value="5'-3' EXORIBONUCLEASE 1"/>
    <property type="match status" value="1"/>
</dbReference>
<dbReference type="EMBL" id="CAJNIZ010027792">
    <property type="protein sequence ID" value="CAE7502572.1"/>
    <property type="molecule type" value="Genomic_DNA"/>
</dbReference>
<feature type="region of interest" description="Disordered" evidence="2">
    <location>
        <begin position="92"/>
        <end position="120"/>
    </location>
</feature>
<dbReference type="CDD" id="cd04508">
    <property type="entry name" value="Tudor_SF"/>
    <property type="match status" value="1"/>
</dbReference>
<evidence type="ECO:0000259" key="3">
    <source>
        <dbReference type="PROSITE" id="PS50304"/>
    </source>
</evidence>
<protein>
    <submittedName>
        <fullName evidence="4">XRN4 protein</fullName>
    </submittedName>
</protein>
<feature type="domain" description="Tudor" evidence="3">
    <location>
        <begin position="652"/>
        <end position="711"/>
    </location>
</feature>
<keyword evidence="5" id="KW-1185">Reference proteome</keyword>
<dbReference type="SUPFAM" id="SSF63748">
    <property type="entry name" value="Tudor/PWWP/MBT"/>
    <property type="match status" value="1"/>
</dbReference>